<proteinExistence type="predicted"/>
<keyword evidence="4" id="KW-1185">Reference proteome</keyword>
<evidence type="ECO:0000256" key="1">
    <source>
        <dbReference type="SAM" id="MobiDB-lite"/>
    </source>
</evidence>
<dbReference type="InterPro" id="IPR000270">
    <property type="entry name" value="PB1_dom"/>
</dbReference>
<organism evidence="3 4">
    <name type="scientific">Deinandra increscens subsp. villosa</name>
    <dbReference type="NCBI Taxonomy" id="3103831"/>
    <lineage>
        <taxon>Eukaryota</taxon>
        <taxon>Viridiplantae</taxon>
        <taxon>Streptophyta</taxon>
        <taxon>Embryophyta</taxon>
        <taxon>Tracheophyta</taxon>
        <taxon>Spermatophyta</taxon>
        <taxon>Magnoliopsida</taxon>
        <taxon>eudicotyledons</taxon>
        <taxon>Gunneridae</taxon>
        <taxon>Pentapetalae</taxon>
        <taxon>asterids</taxon>
        <taxon>campanulids</taxon>
        <taxon>Asterales</taxon>
        <taxon>Asteraceae</taxon>
        <taxon>Asteroideae</taxon>
        <taxon>Heliantheae alliance</taxon>
        <taxon>Madieae</taxon>
        <taxon>Madiinae</taxon>
        <taxon>Deinandra</taxon>
    </lineage>
</organism>
<dbReference type="PANTHER" id="PTHR31066:SF85">
    <property type="entry name" value="OS02G0809100 PROTEIN"/>
    <property type="match status" value="1"/>
</dbReference>
<evidence type="ECO:0000313" key="3">
    <source>
        <dbReference type="EMBL" id="KAK9072116.1"/>
    </source>
</evidence>
<evidence type="ECO:0000259" key="2">
    <source>
        <dbReference type="SMART" id="SM00666"/>
    </source>
</evidence>
<feature type="compositionally biased region" description="Polar residues" evidence="1">
    <location>
        <begin position="1"/>
        <end position="10"/>
    </location>
</feature>
<name>A0AAP0DBH4_9ASTR</name>
<feature type="domain" description="PB1" evidence="2">
    <location>
        <begin position="66"/>
        <end position="160"/>
    </location>
</feature>
<accession>A0AAP0DBH4</accession>
<evidence type="ECO:0000313" key="4">
    <source>
        <dbReference type="Proteomes" id="UP001408789"/>
    </source>
</evidence>
<dbReference type="Pfam" id="PF00564">
    <property type="entry name" value="PB1"/>
    <property type="match status" value="1"/>
</dbReference>
<gene>
    <name evidence="3" type="ORF">SSX86_008548</name>
</gene>
<dbReference type="SMART" id="SM00666">
    <property type="entry name" value="PB1"/>
    <property type="match status" value="1"/>
</dbReference>
<protein>
    <recommendedName>
        <fullName evidence="2">PB1 domain-containing protein</fullName>
    </recommendedName>
</protein>
<dbReference type="CDD" id="cd06410">
    <property type="entry name" value="PB1_UP2"/>
    <property type="match status" value="1"/>
</dbReference>
<dbReference type="AlphaFoldDB" id="A0AAP0DBH4"/>
<dbReference type="Gene3D" id="3.10.20.90">
    <property type="entry name" value="Phosphatidylinositol 3-kinase Catalytic Subunit, Chain A, domain 1"/>
    <property type="match status" value="1"/>
</dbReference>
<comment type="caution">
    <text evidence="3">The sequence shown here is derived from an EMBL/GenBank/DDBJ whole genome shotgun (WGS) entry which is preliminary data.</text>
</comment>
<dbReference type="InterPro" id="IPR053198">
    <property type="entry name" value="Gynoecium_Dev_Regulator"/>
</dbReference>
<feature type="region of interest" description="Disordered" evidence="1">
    <location>
        <begin position="1"/>
        <end position="24"/>
    </location>
</feature>
<sequence length="435" mass="47805">MMENNNTTYSYPPVYPDSNTSTPRSWEVECETDEHLANPNPNPNPNSHNYKVKLMCSYGGKILPRPHDNQLAYIGGDTKILTVDRNIRYASISNKLNSLTDDDDHHNATCCFKYQLPGEDLDALISVTNDEDLEHMMTEYDRIFRSSTKPVRLRLFLFSLSTTFHGGRAAEENNKAEQQWFVDALNAVRISSSAPPPAASESTDFLFGFDKGNANAPPSAAVVVAHTEGAARLGSECGSEDSNSNLRHVISDPPTTVEIQRQMQQQVAASHEQAVNIDPRAYYGDYYTQKIQPRTTTTYWHDQRHVASTGGGGYQMPVSGADGVYLIPSSTGVYPAAAGRPATQVSQGQGGYYGMQRMVNAPEFYREQAVTQPKVGAYQEAAIGMVRPQAEFGYYYTTSQGGMTPSYQPVVADIRQAGLGTLAVNQEGKMVVNPP</sequence>
<dbReference type="Proteomes" id="UP001408789">
    <property type="component" value="Unassembled WGS sequence"/>
</dbReference>
<dbReference type="EMBL" id="JBCNJP010000010">
    <property type="protein sequence ID" value="KAK9072116.1"/>
    <property type="molecule type" value="Genomic_DNA"/>
</dbReference>
<dbReference type="SUPFAM" id="SSF54277">
    <property type="entry name" value="CAD &amp; PB1 domains"/>
    <property type="match status" value="1"/>
</dbReference>
<reference evidence="3 4" key="1">
    <citation type="submission" date="2024-04" db="EMBL/GenBank/DDBJ databases">
        <title>The reference genome of an endangered Asteraceae, Deinandra increscens subsp. villosa, native to the Central Coast of California.</title>
        <authorList>
            <person name="Guilliams M."/>
            <person name="Hasenstab-Lehman K."/>
            <person name="Meyer R."/>
            <person name="Mcevoy S."/>
        </authorList>
    </citation>
    <scope>NUCLEOTIDE SEQUENCE [LARGE SCALE GENOMIC DNA]</scope>
    <source>
        <tissue evidence="3">Leaf</tissue>
    </source>
</reference>
<dbReference type="PANTHER" id="PTHR31066">
    <property type="entry name" value="OS05G0427100 PROTEIN-RELATED"/>
    <property type="match status" value="1"/>
</dbReference>